<sequence length="325" mass="36680">MFSGPPLARTIIPDSASPSGGSALHKMDYNMLALNHREPSLTDMHIAGLPIQVYGLEEIKNNKRPLAVMIASHGRMNSKKNMKFFAQGVLGELSKKDDKGRLRDLIVITFDQRNHGDRIVDKTSNLSFDQNPKHFDLVLIINYQFEEGGCHDVSLIMDFLGSYLFPNGEKTIESFVITGISLGGHVTWKLLHDDPRVQIGIPIIGLPFESFPVYLRARALSQGLKWEPPVYPPSLKSFIEPVRNPVEEQQKYSGKKILSMHGKEDRLVPYGKGERDLRQIEKWVEEDKSKAGVCAIDVQDNVGHVCSIQMLKKAVEWTWMYALRA</sequence>
<reference evidence="1" key="1">
    <citation type="submission" date="2015-01" db="EMBL/GenBank/DDBJ databases">
        <title>The Genome Sequence of Cryptococcus gattii CA1280.</title>
        <authorList>
            <consortium name="The Broad Institute Genomics Platform"/>
            <person name="Cuomo C."/>
            <person name="Litvintseva A."/>
            <person name="Chen Y."/>
            <person name="Heitman J."/>
            <person name="Sun S."/>
            <person name="Springer D."/>
            <person name="Dromer F."/>
            <person name="Young S."/>
            <person name="Zeng Q."/>
            <person name="Gargeya S."/>
            <person name="Abouelleil A."/>
            <person name="Alvarado L."/>
            <person name="Chapman S.B."/>
            <person name="Gainer-Dewar J."/>
            <person name="Goldberg J."/>
            <person name="Griggs A."/>
            <person name="Gujja S."/>
            <person name="Hansen M."/>
            <person name="Howarth C."/>
            <person name="Imamovic A."/>
            <person name="Larimer J."/>
            <person name="Murphy C."/>
            <person name="Naylor J."/>
            <person name="Pearson M."/>
            <person name="Priest M."/>
            <person name="Roberts A."/>
            <person name="Saif S."/>
            <person name="Shea T."/>
            <person name="Sykes S."/>
            <person name="Wortman J."/>
            <person name="Nusbaum C."/>
            <person name="Birren B."/>
        </authorList>
    </citation>
    <scope>NUCLEOTIDE SEQUENCE [LARGE SCALE GENOMIC DNA]</scope>
    <source>
        <strain evidence="1">CA1280</strain>
    </source>
</reference>
<dbReference type="OrthoDB" id="2152248at2759"/>
<accession>A0A0D0VKR6</accession>
<protein>
    <recommendedName>
        <fullName evidence="2">Peptidase S9 prolyl oligopeptidase catalytic domain-containing protein</fullName>
    </recommendedName>
</protein>
<name>A0A0D0VKR6_CRYGA</name>
<dbReference type="SUPFAM" id="SSF53474">
    <property type="entry name" value="alpha/beta-Hydrolases"/>
    <property type="match status" value="1"/>
</dbReference>
<dbReference type="AlphaFoldDB" id="A0A0D0VKR6"/>
<organism evidence="1">
    <name type="scientific">Cryptococcus bacillisporus CA1280</name>
    <dbReference type="NCBI Taxonomy" id="1296109"/>
    <lineage>
        <taxon>Eukaryota</taxon>
        <taxon>Fungi</taxon>
        <taxon>Dikarya</taxon>
        <taxon>Basidiomycota</taxon>
        <taxon>Agaricomycotina</taxon>
        <taxon>Tremellomycetes</taxon>
        <taxon>Tremellales</taxon>
        <taxon>Cryptococcaceae</taxon>
        <taxon>Cryptococcus</taxon>
        <taxon>Cryptococcus gattii species complex</taxon>
    </lineage>
</organism>
<gene>
    <name evidence="1" type="ORF">I312_05234</name>
</gene>
<dbReference type="EMBL" id="KN847988">
    <property type="protein sequence ID" value="KIR45525.1"/>
    <property type="molecule type" value="Genomic_DNA"/>
</dbReference>
<dbReference type="PANTHER" id="PTHR47381">
    <property type="entry name" value="ALPHA/BETA-HYDROLASES SUPERFAMILY PROTEIN"/>
    <property type="match status" value="1"/>
</dbReference>
<evidence type="ECO:0000313" key="1">
    <source>
        <dbReference type="EMBL" id="KIR45525.1"/>
    </source>
</evidence>
<evidence type="ECO:0008006" key="2">
    <source>
        <dbReference type="Google" id="ProtNLM"/>
    </source>
</evidence>
<proteinExistence type="predicted"/>
<dbReference type="PANTHER" id="PTHR47381:SF3">
    <property type="entry name" value="ALPHA_BETA-HYDROLASES SUPERFAMILY PROTEIN"/>
    <property type="match status" value="1"/>
</dbReference>
<dbReference type="InterPro" id="IPR029058">
    <property type="entry name" value="AB_hydrolase_fold"/>
</dbReference>
<dbReference type="Gene3D" id="3.40.50.1820">
    <property type="entry name" value="alpha/beta hydrolase"/>
    <property type="match status" value="1"/>
</dbReference>
<dbReference type="HOGENOM" id="CLU_048444_2_1_1"/>